<dbReference type="PANTHER" id="PTHR30055">
    <property type="entry name" value="HTH-TYPE TRANSCRIPTIONAL REGULATOR RUTR"/>
    <property type="match status" value="1"/>
</dbReference>
<keyword evidence="3" id="KW-0804">Transcription</keyword>
<keyword evidence="7" id="KW-1185">Reference proteome</keyword>
<dbReference type="InterPro" id="IPR009057">
    <property type="entry name" value="Homeodomain-like_sf"/>
</dbReference>
<organism evidence="6 7">
    <name type="scientific">Actinoallomurus oryzae</name>
    <dbReference type="NCBI Taxonomy" id="502180"/>
    <lineage>
        <taxon>Bacteria</taxon>
        <taxon>Bacillati</taxon>
        <taxon>Actinomycetota</taxon>
        <taxon>Actinomycetes</taxon>
        <taxon>Streptosporangiales</taxon>
        <taxon>Thermomonosporaceae</taxon>
        <taxon>Actinoallomurus</taxon>
    </lineage>
</organism>
<dbReference type="PANTHER" id="PTHR30055:SF234">
    <property type="entry name" value="HTH-TYPE TRANSCRIPTIONAL REGULATOR BETI"/>
    <property type="match status" value="1"/>
</dbReference>
<dbReference type="Proteomes" id="UP001500503">
    <property type="component" value="Unassembled WGS sequence"/>
</dbReference>
<evidence type="ECO:0000313" key="7">
    <source>
        <dbReference type="Proteomes" id="UP001500503"/>
    </source>
</evidence>
<dbReference type="InterPro" id="IPR050109">
    <property type="entry name" value="HTH-type_TetR-like_transc_reg"/>
</dbReference>
<dbReference type="Pfam" id="PF21351">
    <property type="entry name" value="TetR_C_41"/>
    <property type="match status" value="1"/>
</dbReference>
<evidence type="ECO:0000256" key="2">
    <source>
        <dbReference type="ARBA" id="ARBA00023125"/>
    </source>
</evidence>
<sequence length="244" mass="26563">MLQYDFGVEKVVPGVRRGSPPARCEGVDDRAPPGIADTHSIYGTFGRMDVQPQRLMYVEQTRRSLLDAAESHFISAGYRATSLDAIAEAARFTKGALYRHFANKEAVFTAVLERVQREAVEQIALAPAGPALEWPDVMVAVGAYLDTTTSERFRRIVLEEAPGVLGWARWRALDERATGGIVRQLVERLTEAAVIKPVDISVTSRLICAVVAEAALSLAADDDPCAARRTALACIEQLLSGLRA</sequence>
<dbReference type="InterPro" id="IPR001647">
    <property type="entry name" value="HTH_TetR"/>
</dbReference>
<reference evidence="7" key="1">
    <citation type="journal article" date="2019" name="Int. J. Syst. Evol. Microbiol.">
        <title>The Global Catalogue of Microorganisms (GCM) 10K type strain sequencing project: providing services to taxonomists for standard genome sequencing and annotation.</title>
        <authorList>
            <consortium name="The Broad Institute Genomics Platform"/>
            <consortium name="The Broad Institute Genome Sequencing Center for Infectious Disease"/>
            <person name="Wu L."/>
            <person name="Ma J."/>
        </authorList>
    </citation>
    <scope>NUCLEOTIDE SEQUENCE [LARGE SCALE GENOMIC DNA]</scope>
    <source>
        <strain evidence="7">JCM 17933</strain>
    </source>
</reference>
<protein>
    <recommendedName>
        <fullName evidence="5">HTH tetR-type domain-containing protein</fullName>
    </recommendedName>
</protein>
<keyword evidence="1" id="KW-0805">Transcription regulation</keyword>
<evidence type="ECO:0000259" key="5">
    <source>
        <dbReference type="PROSITE" id="PS50977"/>
    </source>
</evidence>
<name>A0ABP8R5P4_9ACTN</name>
<evidence type="ECO:0000256" key="4">
    <source>
        <dbReference type="PROSITE-ProRule" id="PRU00335"/>
    </source>
</evidence>
<proteinExistence type="predicted"/>
<feature type="domain" description="HTH tetR-type" evidence="5">
    <location>
        <begin position="59"/>
        <end position="119"/>
    </location>
</feature>
<keyword evidence="2 4" id="KW-0238">DNA-binding</keyword>
<gene>
    <name evidence="6" type="ORF">GCM10023191_093740</name>
</gene>
<evidence type="ECO:0000313" key="6">
    <source>
        <dbReference type="EMBL" id="GAA4518911.1"/>
    </source>
</evidence>
<comment type="caution">
    <text evidence="6">The sequence shown here is derived from an EMBL/GenBank/DDBJ whole genome shotgun (WGS) entry which is preliminary data.</text>
</comment>
<dbReference type="Gene3D" id="1.10.357.10">
    <property type="entry name" value="Tetracycline Repressor, domain 2"/>
    <property type="match status" value="1"/>
</dbReference>
<evidence type="ECO:0000256" key="3">
    <source>
        <dbReference type="ARBA" id="ARBA00023163"/>
    </source>
</evidence>
<dbReference type="InterPro" id="IPR049484">
    <property type="entry name" value="Rv0078-like_C"/>
</dbReference>
<dbReference type="Pfam" id="PF00440">
    <property type="entry name" value="TetR_N"/>
    <property type="match status" value="1"/>
</dbReference>
<dbReference type="PROSITE" id="PS50977">
    <property type="entry name" value="HTH_TETR_2"/>
    <property type="match status" value="1"/>
</dbReference>
<evidence type="ECO:0000256" key="1">
    <source>
        <dbReference type="ARBA" id="ARBA00023015"/>
    </source>
</evidence>
<dbReference type="EMBL" id="BAABHF010000061">
    <property type="protein sequence ID" value="GAA4518911.1"/>
    <property type="molecule type" value="Genomic_DNA"/>
</dbReference>
<dbReference type="PRINTS" id="PR00455">
    <property type="entry name" value="HTHTETR"/>
</dbReference>
<accession>A0ABP8R5P4</accession>
<dbReference type="SUPFAM" id="SSF46689">
    <property type="entry name" value="Homeodomain-like"/>
    <property type="match status" value="1"/>
</dbReference>
<feature type="DNA-binding region" description="H-T-H motif" evidence="4">
    <location>
        <begin position="82"/>
        <end position="101"/>
    </location>
</feature>